<dbReference type="PROSITE" id="PS01209">
    <property type="entry name" value="LDLRA_1"/>
    <property type="match status" value="4"/>
</dbReference>
<name>A0ABM1JEX7_POLDO</name>
<evidence type="ECO:0000313" key="7">
    <source>
        <dbReference type="Proteomes" id="UP000694924"/>
    </source>
</evidence>
<gene>
    <name evidence="8" type="primary">LOC107074068</name>
</gene>
<feature type="disulfide bond" evidence="2">
    <location>
        <begin position="160"/>
        <end position="178"/>
    </location>
</feature>
<dbReference type="SUPFAM" id="SSF50494">
    <property type="entry name" value="Trypsin-like serine proteases"/>
    <property type="match status" value="1"/>
</dbReference>
<dbReference type="Gene3D" id="2.60.40.10">
    <property type="entry name" value="Immunoglobulins"/>
    <property type="match status" value="1"/>
</dbReference>
<dbReference type="SMART" id="SM00032">
    <property type="entry name" value="CCP"/>
    <property type="match status" value="1"/>
</dbReference>
<feature type="disulfide bond" evidence="2">
    <location>
        <begin position="68"/>
        <end position="80"/>
    </location>
</feature>
<dbReference type="SMART" id="SM00020">
    <property type="entry name" value="Tryp_SPc"/>
    <property type="match status" value="1"/>
</dbReference>
<dbReference type="RefSeq" id="XP_015191015.1">
    <property type="nucleotide sequence ID" value="XM_015335529.1"/>
</dbReference>
<feature type="disulfide bond" evidence="2">
    <location>
        <begin position="87"/>
        <end position="102"/>
    </location>
</feature>
<evidence type="ECO:0000256" key="4">
    <source>
        <dbReference type="SAM" id="SignalP"/>
    </source>
</evidence>
<keyword evidence="7" id="KW-1185">Reference proteome</keyword>
<dbReference type="InterPro" id="IPR000436">
    <property type="entry name" value="Sushi_SCR_CCP_dom"/>
</dbReference>
<feature type="domain" description="Sushi" evidence="6">
    <location>
        <begin position="289"/>
        <end position="354"/>
    </location>
</feature>
<dbReference type="PRINTS" id="PR00261">
    <property type="entry name" value="LDLRECEPTOR"/>
</dbReference>
<dbReference type="Gene3D" id="4.10.400.10">
    <property type="entry name" value="Low-density Lipoprotein Receptor"/>
    <property type="match status" value="6"/>
</dbReference>
<feature type="disulfide bond" evidence="2">
    <location>
        <begin position="253"/>
        <end position="271"/>
    </location>
</feature>
<dbReference type="Proteomes" id="UP000694924">
    <property type="component" value="Unplaced"/>
</dbReference>
<dbReference type="InterPro" id="IPR018114">
    <property type="entry name" value="TRYPSIN_HIS"/>
</dbReference>
<dbReference type="SMART" id="SM00192">
    <property type="entry name" value="LDLa"/>
    <property type="match status" value="6"/>
</dbReference>
<evidence type="ECO:0000259" key="5">
    <source>
        <dbReference type="PROSITE" id="PS50240"/>
    </source>
</evidence>
<feature type="domain" description="Peptidase S1" evidence="5">
    <location>
        <begin position="401"/>
        <end position="670"/>
    </location>
</feature>
<feature type="disulfide bond" evidence="2">
    <location>
        <begin position="75"/>
        <end position="93"/>
    </location>
</feature>
<feature type="chain" id="PRO_5046846189" evidence="4">
    <location>
        <begin position="22"/>
        <end position="1820"/>
    </location>
</feature>
<evidence type="ECO:0000313" key="8">
    <source>
        <dbReference type="RefSeq" id="XP_015191015.1"/>
    </source>
</evidence>
<dbReference type="SUPFAM" id="SSF57424">
    <property type="entry name" value="LDL receptor-like module"/>
    <property type="match status" value="6"/>
</dbReference>
<evidence type="ECO:0000259" key="6">
    <source>
        <dbReference type="PROSITE" id="PS50923"/>
    </source>
</evidence>
<sequence length="1820" mass="206148">MFTVLIFAILLWGKIINFVLSEEISSNSTSSFICTDGSQIPLINVCDGSLQCPDSSDETSILCRHTVCPSNMFRCSYGACINRTSRCNGIKNCVDGSDEIRCNLLSNETCSDREYQCSTPRLECIPIADICNGYVDCSDNSDEDISICREYSCPDYTYRCSYGGCVYQEVLCDGIKDCFDGSDEDTSMCRAINCSGIECLQHECGQNEFACENERQCVPINKICDGIRHCRDASDENSEMCTKQECRDDSYRCSYGACIPIKFTCNLRPDCYDWSDEDEELCGRVLPEGACRLPGAKPGIHYKIRGCSRCRPGEVVPEFTRLDYTCDNDGWLEGSNSVYCQNNRWLPSIPICSVGNNNTLRITCPPILEANGAIKRCESKWGPRKGWVSCEKPMPIAATLIVNGWEVQSEEYVPWHATLFSHENGQWKFFCGGTLIGERVILTAGHCVWKTFPETIRAAFGILSNTLNETLQVNAQVFEIDKIEIQNSYQDHEGNYGSDIALLILKIAVKINNVVRPVCVDLQSDLTLLEAWKNGDSGFVAGMGIMENDTYSSTLRMTSMKVISNEKCREFHHRDFRKYITYTSFCAGWANGTSVCNGDSGGGFILRRPNTMIWEVHGVVSISPRRLGTSICDPYSYTIFTKAFEVKTLKTGIMLSPGLSFTSFVIYSFRRPALLRAIIPIEINNKVLDYCVICTLITERISIKPMSIDFGIIDLGYTSEPKIITIYNEGGKTTRIKSTPNIRVPLKANVIAHRLIIYHENTTEDFTLVDFPPTVEKTCKYNTFVLRNISSRACNYVVLGEVNNELKPIRKIDHKKFPVYGAFEINPIEGRMDPFESIIFEIGIIKIHTEAINISGFDPIKETMIDETTSGKVHLQDKFWDLSSTLTSNSSIDKPVNNFVRICLYGEMEIIKLNLQPDSLYFGNLHIGEISQRVICITNSSKIESISFQCQPMPAVKCIPKSAKLKPEGSTEVLVKVQARENVGPSFVLLINATVDSENSTVSKCSTKVKIRTFRVICTLNVIFKTRTPMTQFVTGITPLITHEVGFMTNRATFGSNVKKPRQAMLFVEKDLKRSWANKKLIRDNVIIDSVPAYPNDTQKSLRPYRGPPVKTIFTGKPRYTLGPIQFEAFTGKQANTINKHRLYWADYLYMSQLSRKKMLGMSVAKLFPNDDNDNDVISRLTQVPKKFQELPLTFPCKKFADQKFHSKIHPKIFTTLSPLQIYNVYVHPAIINFGMVAWKTFSYRQLIASNSNEFSVKIQFLSTSTNIRFPEGDTIILQPNKILTKLVEFYGDRMGKFNSFINYNINDNHSFQMNAIAEIVHKNLLIDKREVFIGKDYLEDESYRPQWSIIQIKNKLDASTRYKWKTPEISCFSIEPKYGIIGGNSILNTFISYNADPLKPSSVEMIIKCESGTFSRLQCNLLYTIPKVTFVNDRTDLGDLSLNLPTKVHGILQNFEFTEVVYEIDSTSLIRGCEINQLNGIISPRGIAILEATLKFDVCIDFTVTIFVTIQKHLKLQWKITGRVPFPRLKFTPNFIEQRRVIADSFQSHLITISNIGTTLSKLQFALQDYPEFSVVFITNEKTDIKIEENTSVLIPSRSTMSFYLHFQPLDPASYVIYLPIVINDLLGPVLETDPKTFAPSEYIELQKEFYKDIQGITFLELPLKLPVISIDFTVAGRAVSFNKFTFVFDVATDNMIDELKIDNPDKLKEVTVIIKTDNFIKEDCPFCINWSRGIKPTITSTSITCLLLPGEEIVFSVEFKPIYRGTFKLEALIFIQRDSTDLPFNTINFNGVNAKEFIEANISEIYLLPQHPTSNWML</sequence>
<dbReference type="Gene3D" id="2.40.10.10">
    <property type="entry name" value="Trypsin-like serine proteases"/>
    <property type="match status" value="1"/>
</dbReference>
<keyword evidence="4" id="KW-0732">Signal</keyword>
<dbReference type="InterPro" id="IPR036055">
    <property type="entry name" value="LDL_receptor-like_sf"/>
</dbReference>
<dbReference type="InterPro" id="IPR009003">
    <property type="entry name" value="Peptidase_S1_PA"/>
</dbReference>
<reference evidence="8" key="1">
    <citation type="submission" date="2025-08" db="UniProtKB">
        <authorList>
            <consortium name="RefSeq"/>
        </authorList>
    </citation>
    <scope>IDENTIFICATION</scope>
    <source>
        <tissue evidence="8">Whole body</tissue>
    </source>
</reference>
<keyword evidence="3" id="KW-0768">Sushi</keyword>
<dbReference type="CDD" id="cd00190">
    <property type="entry name" value="Tryp_SPc"/>
    <property type="match status" value="1"/>
</dbReference>
<organism evidence="7 8">
    <name type="scientific">Polistes dominula</name>
    <name type="common">European paper wasp</name>
    <name type="synonym">Vespa dominula</name>
    <dbReference type="NCBI Taxonomy" id="743375"/>
    <lineage>
        <taxon>Eukaryota</taxon>
        <taxon>Metazoa</taxon>
        <taxon>Ecdysozoa</taxon>
        <taxon>Arthropoda</taxon>
        <taxon>Hexapoda</taxon>
        <taxon>Insecta</taxon>
        <taxon>Pterygota</taxon>
        <taxon>Neoptera</taxon>
        <taxon>Endopterygota</taxon>
        <taxon>Hymenoptera</taxon>
        <taxon>Apocrita</taxon>
        <taxon>Aculeata</taxon>
        <taxon>Vespoidea</taxon>
        <taxon>Vespidae</taxon>
        <taxon>Polistinae</taxon>
        <taxon>Polistini</taxon>
        <taxon>Polistes</taxon>
    </lineage>
</organism>
<dbReference type="PROSITE" id="PS50068">
    <property type="entry name" value="LDLRA_2"/>
    <property type="match status" value="5"/>
</dbReference>
<dbReference type="Pfam" id="PF00057">
    <property type="entry name" value="Ldl_recept_a"/>
    <property type="match status" value="5"/>
</dbReference>
<dbReference type="SUPFAM" id="SSF57535">
    <property type="entry name" value="Complement control module/SCR domain"/>
    <property type="match status" value="1"/>
</dbReference>
<feature type="signal peptide" evidence="4">
    <location>
        <begin position="1"/>
        <end position="21"/>
    </location>
</feature>
<protein>
    <submittedName>
        <fullName evidence="8">Uncharacterized protein LOC107074068</fullName>
    </submittedName>
</protein>
<dbReference type="GeneID" id="107074068"/>
<feature type="disulfide bond" evidence="2">
    <location>
        <begin position="246"/>
        <end position="258"/>
    </location>
</feature>
<evidence type="ECO:0000256" key="1">
    <source>
        <dbReference type="ARBA" id="ARBA00023157"/>
    </source>
</evidence>
<dbReference type="InterPro" id="IPR035976">
    <property type="entry name" value="Sushi/SCR/CCP_sf"/>
</dbReference>
<dbReference type="Pfam" id="PF00089">
    <property type="entry name" value="Trypsin"/>
    <property type="match status" value="1"/>
</dbReference>
<dbReference type="PANTHER" id="PTHR45912">
    <property type="entry name" value="CILIA- AND FLAGELLA-ASSOCIATED PROTEIN 47"/>
    <property type="match status" value="1"/>
</dbReference>
<dbReference type="InterPro" id="IPR023415">
    <property type="entry name" value="LDLR_class-A_CS"/>
</dbReference>
<comment type="caution">
    <text evidence="3">Lacks conserved residue(s) required for the propagation of feature annotation.</text>
</comment>
<dbReference type="InterPro" id="IPR001254">
    <property type="entry name" value="Trypsin_dom"/>
</dbReference>
<dbReference type="InterPro" id="IPR043504">
    <property type="entry name" value="Peptidase_S1_PA_chymotrypsin"/>
</dbReference>
<dbReference type="InterPro" id="IPR013783">
    <property type="entry name" value="Ig-like_fold"/>
</dbReference>
<evidence type="ECO:0000256" key="3">
    <source>
        <dbReference type="PROSITE-ProRule" id="PRU00302"/>
    </source>
</evidence>
<dbReference type="PROSITE" id="PS00134">
    <property type="entry name" value="TRYPSIN_HIS"/>
    <property type="match status" value="1"/>
</dbReference>
<proteinExistence type="predicted"/>
<dbReference type="CDD" id="cd00112">
    <property type="entry name" value="LDLa"/>
    <property type="match status" value="6"/>
</dbReference>
<dbReference type="InterPro" id="IPR002172">
    <property type="entry name" value="LDrepeatLR_classA_rpt"/>
</dbReference>
<evidence type="ECO:0000256" key="2">
    <source>
        <dbReference type="PROSITE-ProRule" id="PRU00124"/>
    </source>
</evidence>
<dbReference type="PANTHER" id="PTHR45912:SF3">
    <property type="entry name" value="CILIA- AND FLAGELLA-ASSOCIATED PROTEIN 47"/>
    <property type="match status" value="1"/>
</dbReference>
<accession>A0ABM1JEX7</accession>
<dbReference type="PROSITE" id="PS50923">
    <property type="entry name" value="SUSHI"/>
    <property type="match status" value="1"/>
</dbReference>
<feature type="disulfide bond" evidence="2">
    <location>
        <begin position="153"/>
        <end position="165"/>
    </location>
</feature>
<dbReference type="PROSITE" id="PS50240">
    <property type="entry name" value="TRYPSIN_DOM"/>
    <property type="match status" value="1"/>
</dbReference>
<keyword evidence="1 2" id="KW-1015">Disulfide bond</keyword>
<dbReference type="CDD" id="cd00033">
    <property type="entry name" value="CCP"/>
    <property type="match status" value="1"/>
</dbReference>